<dbReference type="InterPro" id="IPR006342">
    <property type="entry name" value="FkbM_mtfrase"/>
</dbReference>
<dbReference type="GO" id="GO:0032259">
    <property type="term" value="P:methylation"/>
    <property type="evidence" value="ECO:0007669"/>
    <property type="project" value="UniProtKB-KW"/>
</dbReference>
<proteinExistence type="predicted"/>
<organism evidence="2 3">
    <name type="scientific">Methylobacterium brachiatum</name>
    <dbReference type="NCBI Taxonomy" id="269660"/>
    <lineage>
        <taxon>Bacteria</taxon>
        <taxon>Pseudomonadati</taxon>
        <taxon>Pseudomonadota</taxon>
        <taxon>Alphaproteobacteria</taxon>
        <taxon>Hyphomicrobiales</taxon>
        <taxon>Methylobacteriaceae</taxon>
        <taxon>Methylobacterium</taxon>
    </lineage>
</organism>
<sequence length="339" mass="37505">MSFALDIVRNIVAHRSVEIPDPIIDRWVFGDRVPSPLPAAHALEAVARLIENQAEYDHVGSLLDARSRKLLGDVITYRALGPVRYALPMSTPDYMDLYAKAATFRVGPSEQVFPPFLFETFAVEDQGHRLELGAWLGNIVATFLVRQYYLDGPRRIQPETGDVVIDAGGCFGDTALAFAASVGETGRVFSFDPLPAHQAVMRANFDRNPQLAERIALVPHALSHAAGETVRFAAKGAGSFMHAQGEIEARTDTIDQLVERQGLDRVDFIKMDIEGAERSALIGARATIARHKPKLAISGYHSEDDLIIIPMLIKRLNPDYEIHIGHHTNFEWETVVYAA</sequence>
<evidence type="ECO:0000259" key="1">
    <source>
        <dbReference type="Pfam" id="PF05050"/>
    </source>
</evidence>
<dbReference type="EMBL" id="JAUSWL010000005">
    <property type="protein sequence ID" value="MDQ0544139.1"/>
    <property type="molecule type" value="Genomic_DNA"/>
</dbReference>
<name>A0AAJ1WUY9_9HYPH</name>
<dbReference type="Gene3D" id="3.40.50.150">
    <property type="entry name" value="Vaccinia Virus protein VP39"/>
    <property type="match status" value="1"/>
</dbReference>
<dbReference type="InterPro" id="IPR052514">
    <property type="entry name" value="SAM-dependent_MTase"/>
</dbReference>
<dbReference type="InterPro" id="IPR029063">
    <property type="entry name" value="SAM-dependent_MTases_sf"/>
</dbReference>
<keyword evidence="2" id="KW-0808">Transferase</keyword>
<reference evidence="2" key="1">
    <citation type="submission" date="2023-07" db="EMBL/GenBank/DDBJ databases">
        <title>Genomic Encyclopedia of Type Strains, Phase IV (KMG-IV): sequencing the most valuable type-strain genomes for metagenomic binning, comparative biology and taxonomic classification.</title>
        <authorList>
            <person name="Goeker M."/>
        </authorList>
    </citation>
    <scope>NUCLEOTIDE SEQUENCE</scope>
    <source>
        <strain evidence="2">DSM 19569</strain>
    </source>
</reference>
<feature type="domain" description="Methyltransferase FkbM" evidence="1">
    <location>
        <begin position="166"/>
        <end position="301"/>
    </location>
</feature>
<dbReference type="PANTHER" id="PTHR34203">
    <property type="entry name" value="METHYLTRANSFERASE, FKBM FAMILY PROTEIN"/>
    <property type="match status" value="1"/>
</dbReference>
<dbReference type="AlphaFoldDB" id="A0AAJ1WUY9"/>
<dbReference type="NCBIfam" id="TIGR01444">
    <property type="entry name" value="fkbM_fam"/>
    <property type="match status" value="1"/>
</dbReference>
<dbReference type="Proteomes" id="UP001223420">
    <property type="component" value="Unassembled WGS sequence"/>
</dbReference>
<protein>
    <submittedName>
        <fullName evidence="2">FkbM family methyltransferase</fullName>
    </submittedName>
</protein>
<dbReference type="GO" id="GO:0008168">
    <property type="term" value="F:methyltransferase activity"/>
    <property type="evidence" value="ECO:0007669"/>
    <property type="project" value="UniProtKB-KW"/>
</dbReference>
<dbReference type="PANTHER" id="PTHR34203:SF15">
    <property type="entry name" value="SLL1173 PROTEIN"/>
    <property type="match status" value="1"/>
</dbReference>
<dbReference type="Pfam" id="PF05050">
    <property type="entry name" value="Methyltransf_21"/>
    <property type="match status" value="1"/>
</dbReference>
<accession>A0AAJ1WUY9</accession>
<comment type="caution">
    <text evidence="2">The sequence shown here is derived from an EMBL/GenBank/DDBJ whole genome shotgun (WGS) entry which is preliminary data.</text>
</comment>
<dbReference type="RefSeq" id="WP_230368129.1">
    <property type="nucleotide sequence ID" value="NZ_JAJALK010000022.1"/>
</dbReference>
<keyword evidence="2" id="KW-0489">Methyltransferase</keyword>
<gene>
    <name evidence="2" type="ORF">QO001_003073</name>
</gene>
<dbReference type="SUPFAM" id="SSF53335">
    <property type="entry name" value="S-adenosyl-L-methionine-dependent methyltransferases"/>
    <property type="match status" value="1"/>
</dbReference>
<evidence type="ECO:0000313" key="3">
    <source>
        <dbReference type="Proteomes" id="UP001223420"/>
    </source>
</evidence>
<evidence type="ECO:0000313" key="2">
    <source>
        <dbReference type="EMBL" id="MDQ0544139.1"/>
    </source>
</evidence>